<dbReference type="Proteomes" id="UP001586593">
    <property type="component" value="Unassembled WGS sequence"/>
</dbReference>
<comment type="caution">
    <text evidence="2">The sequence shown here is derived from an EMBL/GenBank/DDBJ whole genome shotgun (WGS) entry which is preliminary data.</text>
</comment>
<keyword evidence="1" id="KW-0472">Membrane</keyword>
<reference evidence="2 3" key="1">
    <citation type="journal article" date="2024" name="Commun. Biol.">
        <title>Comparative genomic analysis of thermophilic fungi reveals convergent evolutionary adaptations and gene losses.</title>
        <authorList>
            <person name="Steindorff A.S."/>
            <person name="Aguilar-Pontes M.V."/>
            <person name="Robinson A.J."/>
            <person name="Andreopoulos B."/>
            <person name="LaButti K."/>
            <person name="Kuo A."/>
            <person name="Mondo S."/>
            <person name="Riley R."/>
            <person name="Otillar R."/>
            <person name="Haridas S."/>
            <person name="Lipzen A."/>
            <person name="Grimwood J."/>
            <person name="Schmutz J."/>
            <person name="Clum A."/>
            <person name="Reid I.D."/>
            <person name="Moisan M.C."/>
            <person name="Butler G."/>
            <person name="Nguyen T.T.M."/>
            <person name="Dewar K."/>
            <person name="Conant G."/>
            <person name="Drula E."/>
            <person name="Henrissat B."/>
            <person name="Hansel C."/>
            <person name="Singer S."/>
            <person name="Hutchinson M.I."/>
            <person name="de Vries R.P."/>
            <person name="Natvig D.O."/>
            <person name="Powell A.J."/>
            <person name="Tsang A."/>
            <person name="Grigoriev I.V."/>
        </authorList>
    </citation>
    <scope>NUCLEOTIDE SEQUENCE [LARGE SCALE GENOMIC DNA]</scope>
    <source>
        <strain evidence="2 3">ATCC 24622</strain>
    </source>
</reference>
<proteinExistence type="predicted"/>
<accession>A0ABR3WG67</accession>
<feature type="transmembrane region" description="Helical" evidence="1">
    <location>
        <begin position="6"/>
        <end position="26"/>
    </location>
</feature>
<gene>
    <name evidence="2" type="ORF">VTK73DRAFT_7194</name>
</gene>
<evidence type="ECO:0008006" key="4">
    <source>
        <dbReference type="Google" id="ProtNLM"/>
    </source>
</evidence>
<evidence type="ECO:0000256" key="1">
    <source>
        <dbReference type="SAM" id="Phobius"/>
    </source>
</evidence>
<keyword evidence="3" id="KW-1185">Reference proteome</keyword>
<sequence length="117" mass="13385">MDFCIFHQVVVGFVGTMFFAVSSRLLPGWQSKRSNTQIRARQGAATIRQLAAPENKPPGHAWLIRFQQNKHPSGGRQWAARQSWINLSRENPQIRTIGEAIVLLARVKLHLIQLIRY</sequence>
<evidence type="ECO:0000313" key="2">
    <source>
        <dbReference type="EMBL" id="KAL1860749.1"/>
    </source>
</evidence>
<protein>
    <recommendedName>
        <fullName evidence="4">Transposase</fullName>
    </recommendedName>
</protein>
<keyword evidence="1" id="KW-0812">Transmembrane</keyword>
<evidence type="ECO:0000313" key="3">
    <source>
        <dbReference type="Proteomes" id="UP001586593"/>
    </source>
</evidence>
<keyword evidence="1" id="KW-1133">Transmembrane helix</keyword>
<organism evidence="2 3">
    <name type="scientific">Phialemonium thermophilum</name>
    <dbReference type="NCBI Taxonomy" id="223376"/>
    <lineage>
        <taxon>Eukaryota</taxon>
        <taxon>Fungi</taxon>
        <taxon>Dikarya</taxon>
        <taxon>Ascomycota</taxon>
        <taxon>Pezizomycotina</taxon>
        <taxon>Sordariomycetes</taxon>
        <taxon>Sordariomycetidae</taxon>
        <taxon>Cephalothecales</taxon>
        <taxon>Cephalothecaceae</taxon>
        <taxon>Phialemonium</taxon>
    </lineage>
</organism>
<name>A0ABR3WG67_9PEZI</name>
<dbReference type="EMBL" id="JAZHXJ010000441">
    <property type="protein sequence ID" value="KAL1860749.1"/>
    <property type="molecule type" value="Genomic_DNA"/>
</dbReference>